<dbReference type="EMBL" id="CCDP010000001">
    <property type="protein sequence ID" value="CDQ38554.1"/>
    <property type="molecule type" value="Genomic_DNA"/>
</dbReference>
<dbReference type="InterPro" id="IPR006829">
    <property type="entry name" value="LXG_dom"/>
</dbReference>
<dbReference type="OrthoDB" id="2771469at2"/>
<dbReference type="Proteomes" id="UP000028875">
    <property type="component" value="Unassembled WGS sequence"/>
</dbReference>
<sequence length="524" mass="57529">MKVLDVHRVQSGIDYAVKDIESLYGRISSIQRAVRDFYCLDDALKGKAGDAMRTFYNECHQPFLIFLYQSLVDYQNTLVDMKQAIGTYESNTNGFIDQGFLENEVDPSLDIVKTKTIELTNEANHILGSVQDIVAIPKIDESRVVEDVQREKQMIQDVVEELHRLDDYETSQLEQTKVDLHKMRNYISELSSKFDSGDLSVQEFNINAVNGITAYQSIKNSNSKNGKETAEVINLYSIKNLPLYEIEKAKNESLKDMDELSQAILNNSYKDLENGVIDREQYYTNLSVLEKLKGDLSEDELKEDVPDSFLGYLKGNVEKIGTNLGVDITATTLQQVGYGTTKFGGLINIISGIHGPSGSNSFVMINKRTARLSNSFIKNGENIRTAGKVLGRGFMAAGFGVGIYVDLAHKDKTVGEAISHNSAALGVGVVANIGGTAATAFLLGSNPAGWAVLGGIAAGTFATTAFNFVYDNNFLGLQDGLDTVGKKLDDMGEKINETFDSTMENAGEAIQSGLNALNPMNWGW</sequence>
<dbReference type="eggNOG" id="COG5444">
    <property type="taxonomic scope" value="Bacteria"/>
</dbReference>
<reference evidence="4" key="2">
    <citation type="submission" date="2014-05" db="EMBL/GenBank/DDBJ databases">
        <title>Draft genome sequence of Virgibacillus massiliensis Vm-5.</title>
        <authorList>
            <person name="Khelaifia S."/>
            <person name="Croce O."/>
            <person name="Lagier J.C."/>
            <person name="Raoult D."/>
        </authorList>
    </citation>
    <scope>NUCLEOTIDE SEQUENCE [LARGE SCALE GENOMIC DNA]</scope>
    <source>
        <strain evidence="4">Vm-5</strain>
    </source>
</reference>
<organism evidence="3 4">
    <name type="scientific">Virgibacillus massiliensis</name>
    <dbReference type="NCBI Taxonomy" id="1462526"/>
    <lineage>
        <taxon>Bacteria</taxon>
        <taxon>Bacillati</taxon>
        <taxon>Bacillota</taxon>
        <taxon>Bacilli</taxon>
        <taxon>Bacillales</taxon>
        <taxon>Bacillaceae</taxon>
        <taxon>Virgibacillus</taxon>
    </lineage>
</organism>
<name>A0A024Q7V0_9BACI</name>
<dbReference type="Pfam" id="PF04740">
    <property type="entry name" value="LXG"/>
    <property type="match status" value="1"/>
</dbReference>
<dbReference type="AlphaFoldDB" id="A0A024Q7V0"/>
<feature type="domain" description="LXG" evidence="2">
    <location>
        <begin position="1"/>
        <end position="235"/>
    </location>
</feature>
<comment type="similarity">
    <text evidence="1">In the N-terminal section; belongs to the LXG family.</text>
</comment>
<reference evidence="3 4" key="1">
    <citation type="submission" date="2014-03" db="EMBL/GenBank/DDBJ databases">
        <authorList>
            <person name="Urmite Genomes U."/>
        </authorList>
    </citation>
    <scope>NUCLEOTIDE SEQUENCE [LARGE SCALE GENOMIC DNA]</scope>
    <source>
        <strain evidence="3 4">Vm-5</strain>
    </source>
</reference>
<evidence type="ECO:0000313" key="3">
    <source>
        <dbReference type="EMBL" id="CDQ38554.1"/>
    </source>
</evidence>
<dbReference type="STRING" id="1462526.BN990_00825"/>
<accession>A0A024Q7V0</accession>
<gene>
    <name evidence="3" type="ORF">BN990_00825</name>
</gene>
<dbReference type="PROSITE" id="PS51756">
    <property type="entry name" value="LXG"/>
    <property type="match status" value="1"/>
</dbReference>
<dbReference type="RefSeq" id="WP_051739012.1">
    <property type="nucleotide sequence ID" value="NZ_BNER01000001.1"/>
</dbReference>
<protein>
    <submittedName>
        <fullName evidence="3">Bacillus transposase protein</fullName>
    </submittedName>
</protein>
<comment type="caution">
    <text evidence="3">The sequence shown here is derived from an EMBL/GenBank/DDBJ whole genome shotgun (WGS) entry which is preliminary data.</text>
</comment>
<evidence type="ECO:0000259" key="2">
    <source>
        <dbReference type="PROSITE" id="PS51756"/>
    </source>
</evidence>
<evidence type="ECO:0000256" key="1">
    <source>
        <dbReference type="ARBA" id="ARBA00034117"/>
    </source>
</evidence>
<keyword evidence="4" id="KW-1185">Reference proteome</keyword>
<proteinExistence type="inferred from homology"/>
<evidence type="ECO:0000313" key="4">
    <source>
        <dbReference type="Proteomes" id="UP000028875"/>
    </source>
</evidence>